<sequence length="37" mass="4656">MFQHQIHQSCSFQNCFENYLISLIHSFHFHHRFQLLH</sequence>
<protein>
    <submittedName>
        <fullName evidence="1">Uncharacterized protein</fullName>
    </submittedName>
</protein>
<evidence type="ECO:0000313" key="1">
    <source>
        <dbReference type="EMBL" id="NDV40250.1"/>
    </source>
</evidence>
<proteinExistence type="predicted"/>
<reference evidence="1" key="1">
    <citation type="journal article" date="2020" name="J. Eukaryot. Microbiol.">
        <title>De novo Sequencing, Assembly and Annotation of the Transcriptome for the Free-Living Testate Amoeba Arcella intermedia.</title>
        <authorList>
            <person name="Ribeiro G.M."/>
            <person name="Porfirio-Sousa A.L."/>
            <person name="Maurer-Alcala X.X."/>
            <person name="Katz L.A."/>
            <person name="Lahr D.J.G."/>
        </authorList>
    </citation>
    <scope>NUCLEOTIDE SEQUENCE</scope>
</reference>
<name>A0A6B2LTQ1_9EUKA</name>
<dbReference type="EMBL" id="GIBP01011281">
    <property type="protein sequence ID" value="NDV40250.1"/>
    <property type="molecule type" value="Transcribed_RNA"/>
</dbReference>
<accession>A0A6B2LTQ1</accession>
<dbReference type="AlphaFoldDB" id="A0A6B2LTQ1"/>
<organism evidence="1">
    <name type="scientific">Arcella intermedia</name>
    <dbReference type="NCBI Taxonomy" id="1963864"/>
    <lineage>
        <taxon>Eukaryota</taxon>
        <taxon>Amoebozoa</taxon>
        <taxon>Tubulinea</taxon>
        <taxon>Elardia</taxon>
        <taxon>Arcellinida</taxon>
        <taxon>Sphaerothecina</taxon>
        <taxon>Arcellidae</taxon>
        <taxon>Arcella</taxon>
    </lineage>
</organism>